<feature type="compositionally biased region" description="Basic and acidic residues" evidence="1">
    <location>
        <begin position="100"/>
        <end position="125"/>
    </location>
</feature>
<sequence length="125" mass="13281">MLVLSGLHKHRHAIPILAGAGVLSLGIMLYKPSKPRRDGPVDVKIRGSNGVPGAGGASTGRISTALEGAFRTGGSTAEQGKQWEDTKDTRVASNLKGTPTKREKERAAYAHLDDKPIPRGRNDEC</sequence>
<feature type="region of interest" description="Disordered" evidence="1">
    <location>
        <begin position="72"/>
        <end position="125"/>
    </location>
</feature>
<comment type="caution">
    <text evidence="3">The sequence shown here is derived from an EMBL/GenBank/DDBJ whole genome shotgun (WGS) entry which is preliminary data.</text>
</comment>
<keyword evidence="2" id="KW-0472">Membrane</keyword>
<accession>A0A8H5U0E8</accession>
<dbReference type="AlphaFoldDB" id="A0A8H5U0E8"/>
<dbReference type="Proteomes" id="UP000567885">
    <property type="component" value="Unassembled WGS sequence"/>
</dbReference>
<reference evidence="3 4" key="1">
    <citation type="submission" date="2020-05" db="EMBL/GenBank/DDBJ databases">
        <title>Identification and distribution of gene clusters putatively required for synthesis of sphingolipid metabolism inhibitors in phylogenetically diverse species of the filamentous fungus Fusarium.</title>
        <authorList>
            <person name="Kim H.-S."/>
            <person name="Busman M."/>
            <person name="Brown D.W."/>
            <person name="Divon H."/>
            <person name="Uhlig S."/>
            <person name="Proctor R.H."/>
        </authorList>
    </citation>
    <scope>NUCLEOTIDE SEQUENCE [LARGE SCALE GENOMIC DNA]</scope>
    <source>
        <strain evidence="3 4">NRRL 20693</strain>
    </source>
</reference>
<gene>
    <name evidence="3" type="ORF">FHETE_746</name>
</gene>
<keyword evidence="4" id="KW-1185">Reference proteome</keyword>
<dbReference type="EMBL" id="JAAGWQ010000011">
    <property type="protein sequence ID" value="KAF5679581.1"/>
    <property type="molecule type" value="Genomic_DNA"/>
</dbReference>
<proteinExistence type="predicted"/>
<keyword evidence="2" id="KW-0812">Transmembrane</keyword>
<feature type="compositionally biased region" description="Basic and acidic residues" evidence="1">
    <location>
        <begin position="81"/>
        <end position="90"/>
    </location>
</feature>
<evidence type="ECO:0000313" key="4">
    <source>
        <dbReference type="Proteomes" id="UP000567885"/>
    </source>
</evidence>
<feature type="transmembrane region" description="Helical" evidence="2">
    <location>
        <begin position="12"/>
        <end position="30"/>
    </location>
</feature>
<feature type="compositionally biased region" description="Basic and acidic residues" evidence="1">
    <location>
        <begin position="36"/>
        <end position="45"/>
    </location>
</feature>
<evidence type="ECO:0000256" key="1">
    <source>
        <dbReference type="SAM" id="MobiDB-lite"/>
    </source>
</evidence>
<evidence type="ECO:0000313" key="3">
    <source>
        <dbReference type="EMBL" id="KAF5679581.1"/>
    </source>
</evidence>
<keyword evidence="2" id="KW-1133">Transmembrane helix</keyword>
<organism evidence="3 4">
    <name type="scientific">Fusarium heterosporum</name>
    <dbReference type="NCBI Taxonomy" id="42747"/>
    <lineage>
        <taxon>Eukaryota</taxon>
        <taxon>Fungi</taxon>
        <taxon>Dikarya</taxon>
        <taxon>Ascomycota</taxon>
        <taxon>Pezizomycotina</taxon>
        <taxon>Sordariomycetes</taxon>
        <taxon>Hypocreomycetidae</taxon>
        <taxon>Hypocreales</taxon>
        <taxon>Nectriaceae</taxon>
        <taxon>Fusarium</taxon>
        <taxon>Fusarium heterosporum species complex</taxon>
    </lineage>
</organism>
<dbReference type="OrthoDB" id="10311119at2759"/>
<feature type="region of interest" description="Disordered" evidence="1">
    <location>
        <begin position="36"/>
        <end position="60"/>
    </location>
</feature>
<protein>
    <submittedName>
        <fullName evidence="3">Uncharacterized protein</fullName>
    </submittedName>
</protein>
<evidence type="ECO:0000256" key="2">
    <source>
        <dbReference type="SAM" id="Phobius"/>
    </source>
</evidence>
<name>A0A8H5U0E8_FUSHE</name>